<comment type="caution">
    <text evidence="1">The sequence shown here is derived from an EMBL/GenBank/DDBJ whole genome shotgun (WGS) entry which is preliminary data.</text>
</comment>
<sequence>MIHGFVASFNRLFKSVFVKSIRKTVNSFLLILLATNVNENRLQLAFFSVKANLSACRLNHLSFLIKQATCVDGSCFGRFSAIAGTQKRPLNPLTIAQFLLANSIVIDGKNLSRF</sequence>
<evidence type="ECO:0000313" key="2">
    <source>
        <dbReference type="Proteomes" id="UP000219329"/>
    </source>
</evidence>
<evidence type="ECO:0000313" key="1">
    <source>
        <dbReference type="EMBL" id="PDH34880.1"/>
    </source>
</evidence>
<protein>
    <submittedName>
        <fullName evidence="1">Uncharacterized protein</fullName>
    </submittedName>
</protein>
<gene>
    <name evidence="1" type="ORF">CNF02_02335</name>
</gene>
<dbReference type="AlphaFoldDB" id="A0A2A5WEG0"/>
<organism evidence="1 2">
    <name type="scientific">OM182 bacterium MED-G28</name>
    <dbReference type="NCBI Taxonomy" id="1986256"/>
    <lineage>
        <taxon>Bacteria</taxon>
        <taxon>Pseudomonadati</taxon>
        <taxon>Pseudomonadota</taxon>
        <taxon>Gammaproteobacteria</taxon>
        <taxon>OMG group</taxon>
        <taxon>OM182 clade</taxon>
    </lineage>
</organism>
<dbReference type="Proteomes" id="UP000219329">
    <property type="component" value="Unassembled WGS sequence"/>
</dbReference>
<dbReference type="EMBL" id="NTJZ01000002">
    <property type="protein sequence ID" value="PDH34880.1"/>
    <property type="molecule type" value="Genomic_DNA"/>
</dbReference>
<proteinExistence type="predicted"/>
<name>A0A2A5WEG0_9GAMM</name>
<accession>A0A2A5WEG0</accession>
<reference evidence="1 2" key="1">
    <citation type="submission" date="2017-08" db="EMBL/GenBank/DDBJ databases">
        <title>Fine stratification of microbial communities through a metagenomic profile of the photic zone.</title>
        <authorList>
            <person name="Haro-Moreno J.M."/>
            <person name="Lopez-Perez M."/>
            <person name="De La Torre J."/>
            <person name="Picazo A."/>
            <person name="Camacho A."/>
            <person name="Rodriguez-Valera F."/>
        </authorList>
    </citation>
    <scope>NUCLEOTIDE SEQUENCE [LARGE SCALE GENOMIC DNA]</scope>
    <source>
        <strain evidence="1">MED-G28</strain>
    </source>
</reference>